<dbReference type="EMBL" id="PVWJ01000117">
    <property type="protein sequence ID" value="PSB01286.1"/>
    <property type="molecule type" value="Genomic_DNA"/>
</dbReference>
<name>A0A2T1BZ23_9CYAN</name>
<accession>A0A2T1BZ23</accession>
<dbReference type="Proteomes" id="UP000238762">
    <property type="component" value="Unassembled WGS sequence"/>
</dbReference>
<dbReference type="OrthoDB" id="517770at2"/>
<gene>
    <name evidence="2" type="ORF">C7B64_19135</name>
</gene>
<proteinExistence type="predicted"/>
<feature type="region of interest" description="Disordered" evidence="1">
    <location>
        <begin position="1"/>
        <end position="60"/>
    </location>
</feature>
<protein>
    <submittedName>
        <fullName evidence="2">Uncharacterized protein</fullName>
    </submittedName>
</protein>
<evidence type="ECO:0000313" key="2">
    <source>
        <dbReference type="EMBL" id="PSB01286.1"/>
    </source>
</evidence>
<dbReference type="AlphaFoldDB" id="A0A2T1BZ23"/>
<feature type="compositionally biased region" description="Polar residues" evidence="1">
    <location>
        <begin position="34"/>
        <end position="45"/>
    </location>
</feature>
<organism evidence="2 3">
    <name type="scientific">Merismopedia glauca CCAP 1448/3</name>
    <dbReference type="NCBI Taxonomy" id="1296344"/>
    <lineage>
        <taxon>Bacteria</taxon>
        <taxon>Bacillati</taxon>
        <taxon>Cyanobacteriota</taxon>
        <taxon>Cyanophyceae</taxon>
        <taxon>Synechococcales</taxon>
        <taxon>Merismopediaceae</taxon>
        <taxon>Merismopedia</taxon>
    </lineage>
</organism>
<evidence type="ECO:0000313" key="3">
    <source>
        <dbReference type="Proteomes" id="UP000238762"/>
    </source>
</evidence>
<reference evidence="2 3" key="2">
    <citation type="submission" date="2018-03" db="EMBL/GenBank/DDBJ databases">
        <title>The ancient ancestry and fast evolution of plastids.</title>
        <authorList>
            <person name="Moore K.R."/>
            <person name="Magnabosco C."/>
            <person name="Momper L."/>
            <person name="Gold D.A."/>
            <person name="Bosak T."/>
            <person name="Fournier G.P."/>
        </authorList>
    </citation>
    <scope>NUCLEOTIDE SEQUENCE [LARGE SCALE GENOMIC DNA]</scope>
    <source>
        <strain evidence="2 3">CCAP 1448/3</strain>
    </source>
</reference>
<sequence length="60" mass="6292">MSEVKKDVEVKSEEGDTPVETSDRETGQPDDSGAKSTATPESGSNPDVVIGSPNQGTEKR</sequence>
<reference evidence="2 3" key="1">
    <citation type="submission" date="2018-02" db="EMBL/GenBank/DDBJ databases">
        <authorList>
            <person name="Cohen D.B."/>
            <person name="Kent A.D."/>
        </authorList>
    </citation>
    <scope>NUCLEOTIDE SEQUENCE [LARGE SCALE GENOMIC DNA]</scope>
    <source>
        <strain evidence="2 3">CCAP 1448/3</strain>
    </source>
</reference>
<comment type="caution">
    <text evidence="2">The sequence shown here is derived from an EMBL/GenBank/DDBJ whole genome shotgun (WGS) entry which is preliminary data.</text>
</comment>
<evidence type="ECO:0000256" key="1">
    <source>
        <dbReference type="SAM" id="MobiDB-lite"/>
    </source>
</evidence>
<feature type="compositionally biased region" description="Basic and acidic residues" evidence="1">
    <location>
        <begin position="1"/>
        <end position="14"/>
    </location>
</feature>
<dbReference type="RefSeq" id="WP_106290353.1">
    <property type="nucleotide sequence ID" value="NZ_CAWNTC010000149.1"/>
</dbReference>
<keyword evidence="3" id="KW-1185">Reference proteome</keyword>